<name>A0A9W8RS99_9HYPO</name>
<reference evidence="1" key="1">
    <citation type="submission" date="2022-09" db="EMBL/GenBank/DDBJ databases">
        <title>Fusarium specimens isolated from Avocado Roots.</title>
        <authorList>
            <person name="Stajich J."/>
            <person name="Roper C."/>
            <person name="Heimlech-Rivalta G."/>
        </authorList>
    </citation>
    <scope>NUCLEOTIDE SEQUENCE</scope>
    <source>
        <strain evidence="1">CF00136</strain>
    </source>
</reference>
<dbReference type="Proteomes" id="UP001152049">
    <property type="component" value="Unassembled WGS sequence"/>
</dbReference>
<evidence type="ECO:0000313" key="1">
    <source>
        <dbReference type="EMBL" id="KAJ4251358.1"/>
    </source>
</evidence>
<sequence length="560" mass="62512">MQVLSLPQQDSLVHKAILCPDTPECLIPVNLRLQATNKQRASTLATTIHTSPSNPSVSISYNVLRTGPGPSAKDTFRRTLLESLRQIWKNGATEARFIKLVDVLQRDGCALFAGLIDTSSFTGLIDDYTAIMDNSASHAFLHSFGNLIEHPNFIRNSAFNNAIIHPLLVAMMAYAMGGPVRMTNARGKDTQPISVNAQDNMLHVDNTPFREEYKILLGWERGPPKVPTGQNFTFLPGTHKGNRQVRQLSKDSPAWFTENDSLFNTNESINSLFEFQRNIIGEQDPVVIEVNYPDQPVTALFSAASLVHHRYRNKKGHPRSCVIYAFHLASDHPGALGDFTNSGVPQTMVDLLLGYQDGSESNIDTFCSLLRSTAAAIEDKIDEILNQEHTSCLISTVSLALSGRDLDCWRREVTRAPSASQLKYEDGHFLSFPESNISRDLLVDKLSSAMAFDKHGLLDLIIYQDGHEEIRKPARKSIWTLSKDHIKEVVGSWLPAVEAYNFTIRDVQDPASLQIEAQKVASNIQESFPTVHFDRESIDPHTQRVSSMHQLILDLVCKRV</sequence>
<dbReference type="AlphaFoldDB" id="A0A9W8RS99"/>
<dbReference type="SUPFAM" id="SSF51197">
    <property type="entry name" value="Clavaminate synthase-like"/>
    <property type="match status" value="1"/>
</dbReference>
<organism evidence="1 2">
    <name type="scientific">Fusarium torreyae</name>
    <dbReference type="NCBI Taxonomy" id="1237075"/>
    <lineage>
        <taxon>Eukaryota</taxon>
        <taxon>Fungi</taxon>
        <taxon>Dikarya</taxon>
        <taxon>Ascomycota</taxon>
        <taxon>Pezizomycotina</taxon>
        <taxon>Sordariomycetes</taxon>
        <taxon>Hypocreomycetidae</taxon>
        <taxon>Hypocreales</taxon>
        <taxon>Nectriaceae</taxon>
        <taxon>Fusarium</taxon>
    </lineage>
</organism>
<dbReference type="EMBL" id="JAOQAZ010000028">
    <property type="protein sequence ID" value="KAJ4251358.1"/>
    <property type="molecule type" value="Genomic_DNA"/>
</dbReference>
<keyword evidence="2" id="KW-1185">Reference proteome</keyword>
<evidence type="ECO:0000313" key="2">
    <source>
        <dbReference type="Proteomes" id="UP001152049"/>
    </source>
</evidence>
<dbReference type="OrthoDB" id="3932667at2759"/>
<protein>
    <submittedName>
        <fullName evidence="1">Uncharacterized protein</fullName>
    </submittedName>
</protein>
<comment type="caution">
    <text evidence="1">The sequence shown here is derived from an EMBL/GenBank/DDBJ whole genome shotgun (WGS) entry which is preliminary data.</text>
</comment>
<gene>
    <name evidence="1" type="ORF">NW762_011339</name>
</gene>
<proteinExistence type="predicted"/>
<accession>A0A9W8RS99</accession>